<comment type="caution">
    <text evidence="2">The sequence shown here is derived from an EMBL/GenBank/DDBJ whole genome shotgun (WGS) entry which is preliminary data.</text>
</comment>
<gene>
    <name evidence="2" type="ORF">KIN20_032654</name>
</gene>
<evidence type="ECO:0000313" key="3">
    <source>
        <dbReference type="Proteomes" id="UP001196413"/>
    </source>
</evidence>
<dbReference type="PROSITE" id="PS51834">
    <property type="entry name" value="DENN_FLCN_SMCR8"/>
    <property type="match status" value="1"/>
</dbReference>
<sequence>MRVRLPCEVAFSLITQPRSKVRRRLQEVYDKLPDSFTCAKCDGHMGEDLAAAREIFVSFVKALPLSPICDLAPCVYDSFISSLPVFLSECSVEDQLRQGVLYCANTPILTLHRRNSSSAKINASNSDEPEFSGNEETLRMVSQHLDNLLFPVIAGEDMIVCGSEQRKGTVVDFVEKINLLKPKSHPNHDITLWTRSKDRPKGIIGACRNRNESAALDLPGVTILDINGSVLRTTPYRGILLTNLKQKRRFPSDAALISFIAATLTNISSLVYMSRYLSPLDLETENLSPDDQRIIVNLLTEMDFIKYQELKSMLERTQPREISTKVIQL</sequence>
<name>A0AAD5R6Z6_PARTN</name>
<accession>A0AAD5R6Z6</accession>
<dbReference type="Proteomes" id="UP001196413">
    <property type="component" value="Unassembled WGS sequence"/>
</dbReference>
<dbReference type="AlphaFoldDB" id="A0AAD5R6Z6"/>
<evidence type="ECO:0000313" key="2">
    <source>
        <dbReference type="EMBL" id="KAJ1370840.1"/>
    </source>
</evidence>
<dbReference type="EMBL" id="JAHQIW010006866">
    <property type="protein sequence ID" value="KAJ1370840.1"/>
    <property type="molecule type" value="Genomic_DNA"/>
</dbReference>
<evidence type="ECO:0000259" key="1">
    <source>
        <dbReference type="PROSITE" id="PS51834"/>
    </source>
</evidence>
<feature type="domain" description="UDENN FLCN/SMCR8-type" evidence="1">
    <location>
        <begin position="1"/>
        <end position="316"/>
    </location>
</feature>
<dbReference type="InterPro" id="IPR037521">
    <property type="entry name" value="FLCN/SMCR8_DENN"/>
</dbReference>
<protein>
    <recommendedName>
        <fullName evidence="1">UDENN FLCN/SMCR8-type domain-containing protein</fullName>
    </recommendedName>
</protein>
<keyword evidence="3" id="KW-1185">Reference proteome</keyword>
<organism evidence="2 3">
    <name type="scientific">Parelaphostrongylus tenuis</name>
    <name type="common">Meningeal worm</name>
    <dbReference type="NCBI Taxonomy" id="148309"/>
    <lineage>
        <taxon>Eukaryota</taxon>
        <taxon>Metazoa</taxon>
        <taxon>Ecdysozoa</taxon>
        <taxon>Nematoda</taxon>
        <taxon>Chromadorea</taxon>
        <taxon>Rhabditida</taxon>
        <taxon>Rhabditina</taxon>
        <taxon>Rhabditomorpha</taxon>
        <taxon>Strongyloidea</taxon>
        <taxon>Metastrongylidae</taxon>
        <taxon>Parelaphostrongylus</taxon>
    </lineage>
</organism>
<proteinExistence type="predicted"/>
<reference evidence="2" key="1">
    <citation type="submission" date="2021-06" db="EMBL/GenBank/DDBJ databases">
        <title>Parelaphostrongylus tenuis whole genome reference sequence.</title>
        <authorList>
            <person name="Garwood T.J."/>
            <person name="Larsen P.A."/>
            <person name="Fountain-Jones N.M."/>
            <person name="Garbe J.R."/>
            <person name="Macchietto M.G."/>
            <person name="Kania S.A."/>
            <person name="Gerhold R.W."/>
            <person name="Richards J.E."/>
            <person name="Wolf T.M."/>
        </authorList>
    </citation>
    <scope>NUCLEOTIDE SEQUENCE</scope>
    <source>
        <strain evidence="2">MNPRO001-30</strain>
        <tissue evidence="2">Meninges</tissue>
    </source>
</reference>